<comment type="subcellular location">
    <subcellularLocation>
        <location evidence="1 5">Bacterial flagellum basal body</location>
    </subcellularLocation>
</comment>
<feature type="domain" description="Flagellar hook protein FlgE/F/G-like D1" evidence="9">
    <location>
        <begin position="94"/>
        <end position="150"/>
    </location>
</feature>
<feature type="domain" description="Flagellar hook protein FlgE D2" evidence="8">
    <location>
        <begin position="183"/>
        <end position="387"/>
    </location>
</feature>
<evidence type="ECO:0000256" key="1">
    <source>
        <dbReference type="ARBA" id="ARBA00004117"/>
    </source>
</evidence>
<dbReference type="HOGENOM" id="CLU_013687_2_4_9"/>
<dbReference type="GO" id="GO:0009425">
    <property type="term" value="C:bacterial-type flagellum basal body"/>
    <property type="evidence" value="ECO:0007669"/>
    <property type="project" value="UniProtKB-SubCell"/>
</dbReference>
<dbReference type="GO" id="GO:0009424">
    <property type="term" value="C:bacterial-type flagellum hook"/>
    <property type="evidence" value="ECO:0007669"/>
    <property type="project" value="TreeGrafter"/>
</dbReference>
<dbReference type="AlphaFoldDB" id="B2A353"/>
<keyword evidence="11" id="KW-1185">Reference proteome</keyword>
<evidence type="ECO:0000256" key="4">
    <source>
        <dbReference type="ARBA" id="ARBA00023143"/>
    </source>
</evidence>
<evidence type="ECO:0000313" key="10">
    <source>
        <dbReference type="EMBL" id="ACB84983.1"/>
    </source>
</evidence>
<reference evidence="10 11" key="1">
    <citation type="submission" date="2008-04" db="EMBL/GenBank/DDBJ databases">
        <title>Complete sequence of chromosome of Natranaerobius thermophilus JW/NM-WN-LF.</title>
        <authorList>
            <consortium name="US DOE Joint Genome Institute"/>
            <person name="Copeland A."/>
            <person name="Lucas S."/>
            <person name="Lapidus A."/>
            <person name="Glavina del Rio T."/>
            <person name="Dalin E."/>
            <person name="Tice H."/>
            <person name="Bruce D."/>
            <person name="Goodwin L."/>
            <person name="Pitluck S."/>
            <person name="Chertkov O."/>
            <person name="Brettin T."/>
            <person name="Detter J.C."/>
            <person name="Han C."/>
            <person name="Kuske C.R."/>
            <person name="Schmutz J."/>
            <person name="Larimer F."/>
            <person name="Land M."/>
            <person name="Hauser L."/>
            <person name="Kyrpides N."/>
            <person name="Lykidis A."/>
            <person name="Mesbah N.M."/>
            <person name="Wiegel J."/>
        </authorList>
    </citation>
    <scope>NUCLEOTIDE SEQUENCE [LARGE SCALE GENOMIC DNA]</scope>
    <source>
        <strain evidence="11">ATCC BAA-1301 / DSM 18059 / JW/NM-WN-LF</strain>
    </source>
</reference>
<dbReference type="GO" id="GO:0005829">
    <property type="term" value="C:cytosol"/>
    <property type="evidence" value="ECO:0007669"/>
    <property type="project" value="TreeGrafter"/>
</dbReference>
<dbReference type="InterPro" id="IPR053967">
    <property type="entry name" value="LlgE_F_G-like_D1"/>
</dbReference>
<dbReference type="KEGG" id="nth:Nther_1400"/>
<dbReference type="GO" id="GO:0071978">
    <property type="term" value="P:bacterial-type flagellum-dependent swarming motility"/>
    <property type="evidence" value="ECO:0007669"/>
    <property type="project" value="TreeGrafter"/>
</dbReference>
<dbReference type="OrthoDB" id="9804559at2"/>
<dbReference type="Pfam" id="PF06429">
    <property type="entry name" value="Flg_bbr_C"/>
    <property type="match status" value="1"/>
</dbReference>
<evidence type="ECO:0000259" key="7">
    <source>
        <dbReference type="Pfam" id="PF06429"/>
    </source>
</evidence>
<comment type="similarity">
    <text evidence="2 5">Belongs to the flagella basal body rod proteins family.</text>
</comment>
<evidence type="ECO:0000259" key="9">
    <source>
        <dbReference type="Pfam" id="PF22692"/>
    </source>
</evidence>
<dbReference type="InterPro" id="IPR001444">
    <property type="entry name" value="Flag_bb_rod_N"/>
</dbReference>
<gene>
    <name evidence="10" type="ordered locus">Nther_1400</name>
</gene>
<dbReference type="Pfam" id="PF07559">
    <property type="entry name" value="FlgE_D2"/>
    <property type="match status" value="1"/>
</dbReference>
<keyword evidence="4 5" id="KW-0975">Bacterial flagellum</keyword>
<accession>B2A353</accession>
<dbReference type="InterPro" id="IPR037925">
    <property type="entry name" value="FlgE/F/G-like"/>
</dbReference>
<proteinExistence type="inferred from homology"/>
<dbReference type="InterPro" id="IPR037058">
    <property type="entry name" value="Falgellar_hook_FlgE_sf"/>
</dbReference>
<reference evidence="10 11" key="2">
    <citation type="journal article" date="2011" name="J. Bacteriol.">
        <title>Complete genome sequence of the anaerobic, halophilic alkalithermophile Natranaerobius thermophilus JW/NM-WN-LF.</title>
        <authorList>
            <person name="Zhao B."/>
            <person name="Mesbah N.M."/>
            <person name="Dalin E."/>
            <person name="Goodwin L."/>
            <person name="Nolan M."/>
            <person name="Pitluck S."/>
            <person name="Chertkov O."/>
            <person name="Brettin T.S."/>
            <person name="Han J."/>
            <person name="Larimer F.W."/>
            <person name="Land M.L."/>
            <person name="Hauser L."/>
            <person name="Kyrpides N."/>
            <person name="Wiegel J."/>
        </authorList>
    </citation>
    <scope>NUCLEOTIDE SEQUENCE [LARGE SCALE GENOMIC DNA]</scope>
    <source>
        <strain evidence="11">ATCC BAA-1301 / DSM 18059 / JW/NM-WN-LF</strain>
    </source>
</reference>
<evidence type="ECO:0000256" key="3">
    <source>
        <dbReference type="ARBA" id="ARBA00019015"/>
    </source>
</evidence>
<dbReference type="Gene3D" id="2.60.98.20">
    <property type="entry name" value="Flagellar hook protein FlgE"/>
    <property type="match status" value="1"/>
</dbReference>
<dbReference type="InterPro" id="IPR020013">
    <property type="entry name" value="Flagellar_FlgE/F/G"/>
</dbReference>
<dbReference type="STRING" id="457570.Nther_1400"/>
<dbReference type="InterPro" id="IPR010930">
    <property type="entry name" value="Flg_bb/hook_C_dom"/>
</dbReference>
<name>B2A353_NATTJ</name>
<dbReference type="Proteomes" id="UP000001683">
    <property type="component" value="Chromosome"/>
</dbReference>
<organism evidence="10 11">
    <name type="scientific">Natranaerobius thermophilus (strain ATCC BAA-1301 / DSM 18059 / JW/NM-WN-LF)</name>
    <dbReference type="NCBI Taxonomy" id="457570"/>
    <lineage>
        <taxon>Bacteria</taxon>
        <taxon>Bacillati</taxon>
        <taxon>Bacillota</taxon>
        <taxon>Clostridia</taxon>
        <taxon>Natranaerobiales</taxon>
        <taxon>Natranaerobiaceae</taxon>
        <taxon>Natranaerobius</taxon>
    </lineage>
</organism>
<dbReference type="RefSeq" id="WP_012447857.1">
    <property type="nucleotide sequence ID" value="NC_010718.1"/>
</dbReference>
<dbReference type="NCBIfam" id="TIGR03506">
    <property type="entry name" value="FlgEFG_subfam"/>
    <property type="match status" value="1"/>
</dbReference>
<evidence type="ECO:0000313" key="11">
    <source>
        <dbReference type="Proteomes" id="UP000001683"/>
    </source>
</evidence>
<dbReference type="EMBL" id="CP001034">
    <property type="protein sequence ID" value="ACB84983.1"/>
    <property type="molecule type" value="Genomic_DNA"/>
</dbReference>
<feature type="domain" description="Flagellar basal body rod protein N-terminal" evidence="6">
    <location>
        <begin position="5"/>
        <end position="35"/>
    </location>
</feature>
<evidence type="ECO:0000256" key="5">
    <source>
        <dbReference type="RuleBase" id="RU362116"/>
    </source>
</evidence>
<evidence type="ECO:0000259" key="6">
    <source>
        <dbReference type="Pfam" id="PF00460"/>
    </source>
</evidence>
<sequence length="508" mass="54734">MLRSMYSGVSGLRNHQTRLDTIGNNVANVNTAGFKGDRVTFQDAFNQTLEAASAPNERGGTNPQQVGLGMNIGSMDTIHTQGSLENTGRDTDLAIEGDGFFVVNDGQSDMFTRVGNFGVDSEGNLVSQGTGYKVQGYAYDEDADEINTDEIVDMEIPLGDVVDPEATENVKYNGNLNSNTEPGETVSTTVNVFDNLGSEHTLNLEFEESGENEWQMTVRKDGILIEDEIQVSFSDDGELTSVGDEGTSYSINDFEATVQDFGGLSDSAKEDLGFDIDDDNGHDEDNIQGMLMRNDVQAGNAEAEDVAALAIEVEGRYEWYHPDDINFDSLEEGDYSPDVDPIFTQDQEPQNDEEVDLLNAPGGIEFDLGDVRQVAGESTVEGVAEDGQAQGELETYEVDSAGIITGTYTNGETRQLGQVVLSDFTNPGGLEKLGSGLYQPTRNSGEPSYGIAGTGGRGEIAPGALEMSNVDMGEQFTDMIVTQRGFQANSRSITTGDEVLQELVNLKT</sequence>
<dbReference type="eggNOG" id="COG1749">
    <property type="taxonomic scope" value="Bacteria"/>
</dbReference>
<dbReference type="Pfam" id="PF22692">
    <property type="entry name" value="LlgE_F_G_D1"/>
    <property type="match status" value="1"/>
</dbReference>
<dbReference type="PANTHER" id="PTHR30435">
    <property type="entry name" value="FLAGELLAR PROTEIN"/>
    <property type="match status" value="1"/>
</dbReference>
<dbReference type="InParanoid" id="B2A353"/>
<feature type="domain" description="Flagellar basal-body/hook protein C-terminal" evidence="7">
    <location>
        <begin position="462"/>
        <end position="506"/>
    </location>
</feature>
<dbReference type="InterPro" id="IPR011491">
    <property type="entry name" value="FlgE_D2"/>
</dbReference>
<comment type="function">
    <text evidence="5">A flexible structure which links the flagellar filament to the drive apparatus in the basal body.</text>
</comment>
<dbReference type="PANTHER" id="PTHR30435:SF1">
    <property type="entry name" value="FLAGELLAR HOOK PROTEIN FLGE"/>
    <property type="match status" value="1"/>
</dbReference>
<evidence type="ECO:0000259" key="8">
    <source>
        <dbReference type="Pfam" id="PF07559"/>
    </source>
</evidence>
<evidence type="ECO:0000256" key="2">
    <source>
        <dbReference type="ARBA" id="ARBA00009677"/>
    </source>
</evidence>
<dbReference type="Pfam" id="PF00460">
    <property type="entry name" value="Flg_bb_rod"/>
    <property type="match status" value="1"/>
</dbReference>
<protein>
    <recommendedName>
        <fullName evidence="3 5">Flagellar hook protein FlgE</fullName>
    </recommendedName>
</protein>
<dbReference type="SUPFAM" id="SSF117143">
    <property type="entry name" value="Flagellar hook protein flgE"/>
    <property type="match status" value="1"/>
</dbReference>